<evidence type="ECO:0000313" key="2">
    <source>
        <dbReference type="Proteomes" id="UP000580250"/>
    </source>
</evidence>
<dbReference type="AlphaFoldDB" id="A0A6V7U684"/>
<proteinExistence type="predicted"/>
<accession>A0A6V7U684</accession>
<name>A0A6V7U684_MELEN</name>
<comment type="caution">
    <text evidence="1">The sequence shown here is derived from an EMBL/GenBank/DDBJ whole genome shotgun (WGS) entry which is preliminary data.</text>
</comment>
<sequence>MYKRKERLTAPSSFFLVFLLNLDHKIHLLLAGEISRALMFKKKKRLKNK</sequence>
<protein>
    <submittedName>
        <fullName evidence="1">Uncharacterized protein</fullName>
    </submittedName>
</protein>
<dbReference type="EMBL" id="CAJEWN010000035">
    <property type="protein sequence ID" value="CAD2145536.1"/>
    <property type="molecule type" value="Genomic_DNA"/>
</dbReference>
<evidence type="ECO:0000313" key="1">
    <source>
        <dbReference type="EMBL" id="CAD2145536.1"/>
    </source>
</evidence>
<dbReference type="Proteomes" id="UP000580250">
    <property type="component" value="Unassembled WGS sequence"/>
</dbReference>
<gene>
    <name evidence="1" type="ORF">MENT_LOCUS8298</name>
</gene>
<organism evidence="1 2">
    <name type="scientific">Meloidogyne enterolobii</name>
    <name type="common">Root-knot nematode worm</name>
    <name type="synonym">Meloidogyne mayaguensis</name>
    <dbReference type="NCBI Taxonomy" id="390850"/>
    <lineage>
        <taxon>Eukaryota</taxon>
        <taxon>Metazoa</taxon>
        <taxon>Ecdysozoa</taxon>
        <taxon>Nematoda</taxon>
        <taxon>Chromadorea</taxon>
        <taxon>Rhabditida</taxon>
        <taxon>Tylenchina</taxon>
        <taxon>Tylenchomorpha</taxon>
        <taxon>Tylenchoidea</taxon>
        <taxon>Meloidogynidae</taxon>
        <taxon>Meloidogyninae</taxon>
        <taxon>Meloidogyne</taxon>
    </lineage>
</organism>
<reference evidence="1 2" key="1">
    <citation type="submission" date="2020-08" db="EMBL/GenBank/DDBJ databases">
        <authorList>
            <person name="Koutsovoulos G."/>
            <person name="Danchin GJ E."/>
        </authorList>
    </citation>
    <scope>NUCLEOTIDE SEQUENCE [LARGE SCALE GENOMIC DNA]</scope>
</reference>